<feature type="coiled-coil region" evidence="1">
    <location>
        <begin position="57"/>
        <end position="105"/>
    </location>
</feature>
<dbReference type="EMBL" id="QBIY01012671">
    <property type="protein sequence ID" value="RXN19411.1"/>
    <property type="molecule type" value="Genomic_DNA"/>
</dbReference>
<accession>A0A498MEE9</accession>
<evidence type="ECO:0000256" key="1">
    <source>
        <dbReference type="SAM" id="Coils"/>
    </source>
</evidence>
<dbReference type="STRING" id="84645.A0A498MEE9"/>
<dbReference type="Gene3D" id="3.30.70.1820">
    <property type="entry name" value="L1 transposable element, RRM domain"/>
    <property type="match status" value="1"/>
</dbReference>
<reference evidence="2 3" key="1">
    <citation type="submission" date="2018-03" db="EMBL/GenBank/DDBJ databases">
        <title>Draft genome sequence of Rohu Carp (Labeo rohita).</title>
        <authorList>
            <person name="Das P."/>
            <person name="Kushwaha B."/>
            <person name="Joshi C.G."/>
            <person name="Kumar D."/>
            <person name="Nagpure N.S."/>
            <person name="Sahoo L."/>
            <person name="Das S.P."/>
            <person name="Bit A."/>
            <person name="Patnaik S."/>
            <person name="Meher P.K."/>
            <person name="Jayasankar P."/>
            <person name="Koringa P.G."/>
            <person name="Patel N.V."/>
            <person name="Hinsu A.T."/>
            <person name="Kumar R."/>
            <person name="Pandey M."/>
            <person name="Agarwal S."/>
            <person name="Srivastava S."/>
            <person name="Singh M."/>
            <person name="Iquebal M.A."/>
            <person name="Jaiswal S."/>
            <person name="Angadi U.B."/>
            <person name="Kumar N."/>
            <person name="Raza M."/>
            <person name="Shah T.M."/>
            <person name="Rai A."/>
            <person name="Jena J.K."/>
        </authorList>
    </citation>
    <scope>NUCLEOTIDE SEQUENCE [LARGE SCALE GENOMIC DNA]</scope>
    <source>
        <strain evidence="2">DASCIFA01</strain>
        <tissue evidence="2">Testis</tissue>
    </source>
</reference>
<dbReference type="PANTHER" id="PTHR11505">
    <property type="entry name" value="L1 TRANSPOSABLE ELEMENT-RELATED"/>
    <property type="match status" value="1"/>
</dbReference>
<keyword evidence="3" id="KW-1185">Reference proteome</keyword>
<dbReference type="AlphaFoldDB" id="A0A498MEE9"/>
<sequence>MEEENDKLTEREKMAECLDAVLAAIANLKSDFSSKLDGILSAIETVRKDVNECAKWVGEAEARISATEDSITTLEAKVRTLENNNKDLEDKVLDLEARSRRSNLRLVNLPEGAEGEDACVFLENWLPEVLNLAPPRTALTLERAHRVGQKSMSNTAAPRTMIMKFLNYKDKMTIAQCPECQARKSTLKEKKAYIPIEVNDELVERTVASETLTTGLQDLPKVHKVVLENVEKVRKRKALQGQEDRYTSLVGQYTTGSKRGFVVDSYQVAAMWQGSQKGLRKLCPLEYDVLIGALCVNHHWTLIECNLVLPGNPDLLTQIMKQSELKGDIFSLVCLCEV</sequence>
<dbReference type="InterPro" id="IPR004244">
    <property type="entry name" value="Transposase_22"/>
</dbReference>
<dbReference type="Gene3D" id="1.20.5.170">
    <property type="match status" value="1"/>
</dbReference>
<organism evidence="2 3">
    <name type="scientific">Labeo rohita</name>
    <name type="common">Indian major carp</name>
    <name type="synonym">Cyprinus rohita</name>
    <dbReference type="NCBI Taxonomy" id="84645"/>
    <lineage>
        <taxon>Eukaryota</taxon>
        <taxon>Metazoa</taxon>
        <taxon>Chordata</taxon>
        <taxon>Craniata</taxon>
        <taxon>Vertebrata</taxon>
        <taxon>Euteleostomi</taxon>
        <taxon>Actinopterygii</taxon>
        <taxon>Neopterygii</taxon>
        <taxon>Teleostei</taxon>
        <taxon>Ostariophysi</taxon>
        <taxon>Cypriniformes</taxon>
        <taxon>Cyprinidae</taxon>
        <taxon>Labeoninae</taxon>
        <taxon>Labeonini</taxon>
        <taxon>Labeo</taxon>
    </lineage>
</organism>
<evidence type="ECO:0000313" key="3">
    <source>
        <dbReference type="Proteomes" id="UP000290572"/>
    </source>
</evidence>
<proteinExistence type="predicted"/>
<protein>
    <submittedName>
        <fullName evidence="2">LINE-1 type transposase domain-containing 1</fullName>
    </submittedName>
</protein>
<name>A0A498MEE9_LABRO</name>
<gene>
    <name evidence="2" type="ORF">ROHU_007278</name>
</gene>
<evidence type="ECO:0000313" key="2">
    <source>
        <dbReference type="EMBL" id="RXN19411.1"/>
    </source>
</evidence>
<comment type="caution">
    <text evidence="2">The sequence shown here is derived from an EMBL/GenBank/DDBJ whole genome shotgun (WGS) entry which is preliminary data.</text>
</comment>
<dbReference type="Proteomes" id="UP000290572">
    <property type="component" value="Unassembled WGS sequence"/>
</dbReference>
<keyword evidence="1" id="KW-0175">Coiled coil</keyword>